<dbReference type="InterPro" id="IPR050767">
    <property type="entry name" value="Sel1_AlgK"/>
</dbReference>
<comment type="similarity">
    <text evidence="1">Belongs to the sel-1 family.</text>
</comment>
<name>A0A1E7EQR3_9STRA</name>
<gene>
    <name evidence="2" type="ORF">FRACYDRAFT_250090</name>
</gene>
<organism evidence="2 3">
    <name type="scientific">Fragilariopsis cylindrus CCMP1102</name>
    <dbReference type="NCBI Taxonomy" id="635003"/>
    <lineage>
        <taxon>Eukaryota</taxon>
        <taxon>Sar</taxon>
        <taxon>Stramenopiles</taxon>
        <taxon>Ochrophyta</taxon>
        <taxon>Bacillariophyta</taxon>
        <taxon>Bacillariophyceae</taxon>
        <taxon>Bacillariophycidae</taxon>
        <taxon>Bacillariales</taxon>
        <taxon>Bacillariaceae</taxon>
        <taxon>Fragilariopsis</taxon>
    </lineage>
</organism>
<evidence type="ECO:0008006" key="4">
    <source>
        <dbReference type="Google" id="ProtNLM"/>
    </source>
</evidence>
<evidence type="ECO:0000313" key="2">
    <source>
        <dbReference type="EMBL" id="OEU08301.1"/>
    </source>
</evidence>
<sequence>MCTACRSSNYCDVDCQKAHRKHHKYQCQQDAHAIREAMKDILLATKYHHKKEKNDDSDCDDDDDDELFQPIPPEDDCPICTLPLPIDECASIYMACCGNSICGGCFQENVRATRERGLDPCCAFCREPGPSSDEECVILLKKRMEMNDIFAINMASQWYRFGKHGLPEDPQMAFDLCLRAAKMGNSAAGSRAAMHYKDGKIVPTDMAMAADYLQKAVKKGNIIARHIIGADKWNKCNYRLGSRHWLLAAAAGCTDSLKQIATCYKLKLVTKKEYSVALASYGNVHKDEWSIERERRAAARK</sequence>
<dbReference type="PANTHER" id="PTHR11102">
    <property type="entry name" value="SEL-1-LIKE PROTEIN"/>
    <property type="match status" value="1"/>
</dbReference>
<protein>
    <recommendedName>
        <fullName evidence="4">MYND-type domain-containing protein</fullName>
    </recommendedName>
</protein>
<evidence type="ECO:0000313" key="3">
    <source>
        <dbReference type="Proteomes" id="UP000095751"/>
    </source>
</evidence>
<proteinExistence type="inferred from homology"/>
<reference evidence="2 3" key="1">
    <citation type="submission" date="2016-09" db="EMBL/GenBank/DDBJ databases">
        <title>Extensive genetic diversity and differential bi-allelic expression allows diatom success in the polar Southern Ocean.</title>
        <authorList>
            <consortium name="DOE Joint Genome Institute"/>
            <person name="Mock T."/>
            <person name="Otillar R.P."/>
            <person name="Strauss J."/>
            <person name="Dupont C."/>
            <person name="Frickenhaus S."/>
            <person name="Maumus F."/>
            <person name="Mcmullan M."/>
            <person name="Sanges R."/>
            <person name="Schmutz J."/>
            <person name="Toseland A."/>
            <person name="Valas R."/>
            <person name="Veluchamy A."/>
            <person name="Ward B.J."/>
            <person name="Allen A."/>
            <person name="Barry K."/>
            <person name="Falciatore A."/>
            <person name="Ferrante M."/>
            <person name="Fortunato A.E."/>
            <person name="Gloeckner G."/>
            <person name="Gruber A."/>
            <person name="Hipkin R."/>
            <person name="Janech M."/>
            <person name="Kroth P."/>
            <person name="Leese F."/>
            <person name="Lindquist E."/>
            <person name="Lyon B.R."/>
            <person name="Martin J."/>
            <person name="Mayer C."/>
            <person name="Parker M."/>
            <person name="Quesneville H."/>
            <person name="Raymond J."/>
            <person name="Uhlig C."/>
            <person name="Valentin K.U."/>
            <person name="Worden A.Z."/>
            <person name="Armbrust E.V."/>
            <person name="Bowler C."/>
            <person name="Green B."/>
            <person name="Moulton V."/>
            <person name="Van Oosterhout C."/>
            <person name="Grigoriev I."/>
        </authorList>
    </citation>
    <scope>NUCLEOTIDE SEQUENCE [LARGE SCALE GENOMIC DNA]</scope>
    <source>
        <strain evidence="2 3">CCMP1102</strain>
    </source>
</reference>
<dbReference type="Proteomes" id="UP000095751">
    <property type="component" value="Unassembled WGS sequence"/>
</dbReference>
<keyword evidence="3" id="KW-1185">Reference proteome</keyword>
<evidence type="ECO:0000256" key="1">
    <source>
        <dbReference type="ARBA" id="ARBA00038101"/>
    </source>
</evidence>
<dbReference type="EMBL" id="KV784381">
    <property type="protein sequence ID" value="OEU08301.1"/>
    <property type="molecule type" value="Genomic_DNA"/>
</dbReference>
<dbReference type="KEGG" id="fcy:FRACYDRAFT_250090"/>
<dbReference type="SUPFAM" id="SSF81901">
    <property type="entry name" value="HCP-like"/>
    <property type="match status" value="1"/>
</dbReference>
<dbReference type="AlphaFoldDB" id="A0A1E7EQR3"/>
<dbReference type="SUPFAM" id="SSF144232">
    <property type="entry name" value="HIT/MYND zinc finger-like"/>
    <property type="match status" value="1"/>
</dbReference>
<dbReference type="SMART" id="SM00671">
    <property type="entry name" value="SEL1"/>
    <property type="match status" value="2"/>
</dbReference>
<dbReference type="Gene3D" id="6.10.140.2220">
    <property type="match status" value="1"/>
</dbReference>
<dbReference type="Gene3D" id="1.25.40.10">
    <property type="entry name" value="Tetratricopeptide repeat domain"/>
    <property type="match status" value="1"/>
</dbReference>
<dbReference type="InParanoid" id="A0A1E7EQR3"/>
<dbReference type="InterPro" id="IPR006597">
    <property type="entry name" value="Sel1-like"/>
</dbReference>
<accession>A0A1E7EQR3</accession>
<dbReference type="OrthoDB" id="40126at2759"/>
<dbReference type="Pfam" id="PF08238">
    <property type="entry name" value="Sel1"/>
    <property type="match status" value="2"/>
</dbReference>
<dbReference type="InterPro" id="IPR011990">
    <property type="entry name" value="TPR-like_helical_dom_sf"/>
</dbReference>
<dbReference type="PANTHER" id="PTHR11102:SF160">
    <property type="entry name" value="ERAD-ASSOCIATED E3 UBIQUITIN-PROTEIN LIGASE COMPONENT HRD3"/>
    <property type="match status" value="1"/>
</dbReference>